<keyword evidence="2" id="KW-0812">Transmembrane</keyword>
<dbReference type="GO" id="GO:0019867">
    <property type="term" value="C:outer membrane"/>
    <property type="evidence" value="ECO:0007669"/>
    <property type="project" value="InterPro"/>
</dbReference>
<dbReference type="PANTHER" id="PTHR12815:SF47">
    <property type="entry name" value="TRANSLOCATION AND ASSEMBLY MODULE SUBUNIT TAMA"/>
    <property type="match status" value="1"/>
</dbReference>
<dbReference type="Pfam" id="PF01103">
    <property type="entry name" value="Omp85"/>
    <property type="match status" value="1"/>
</dbReference>
<gene>
    <name evidence="8" type="ORF">CJ231_07865</name>
</gene>
<reference evidence="8 9" key="1">
    <citation type="submission" date="2017-09" db="EMBL/GenBank/DDBJ databases">
        <title>Bacterial strain isolated from the female urinary microbiota.</title>
        <authorList>
            <person name="Thomas-White K."/>
            <person name="Kumar N."/>
            <person name="Forster S."/>
            <person name="Putonti C."/>
            <person name="Lawley T."/>
            <person name="Wolfe A.J."/>
        </authorList>
    </citation>
    <scope>NUCLEOTIDE SEQUENCE [LARGE SCALE GENOMIC DNA]</scope>
    <source>
        <strain evidence="8 9">UMB0536</strain>
    </source>
</reference>
<accession>A0A2N6QQ35</accession>
<keyword evidence="5" id="KW-0998">Cell outer membrane</keyword>
<proteinExistence type="predicted"/>
<evidence type="ECO:0000313" key="8">
    <source>
        <dbReference type="EMBL" id="PMC23812.1"/>
    </source>
</evidence>
<comment type="caution">
    <text evidence="8">The sequence shown here is derived from an EMBL/GenBank/DDBJ whole genome shotgun (WGS) entry which is preliminary data.</text>
</comment>
<dbReference type="EMBL" id="PNGJ01000006">
    <property type="protein sequence ID" value="PMC23812.1"/>
    <property type="molecule type" value="Genomic_DNA"/>
</dbReference>
<keyword evidence="3 6" id="KW-0732">Signal</keyword>
<evidence type="ECO:0000313" key="9">
    <source>
        <dbReference type="Proteomes" id="UP000235564"/>
    </source>
</evidence>
<feature type="domain" description="Bacterial surface antigen (D15)" evidence="7">
    <location>
        <begin position="607"/>
        <end position="775"/>
    </location>
</feature>
<comment type="subcellular location">
    <subcellularLocation>
        <location evidence="1">Membrane</location>
    </subcellularLocation>
</comment>
<keyword evidence="4" id="KW-0472">Membrane</keyword>
<dbReference type="InterPro" id="IPR039910">
    <property type="entry name" value="D15-like"/>
</dbReference>
<dbReference type="Gene3D" id="2.40.160.50">
    <property type="entry name" value="membrane protein fhac: a member of the omp85/tpsb transporter family"/>
    <property type="match status" value="1"/>
</dbReference>
<organism evidence="8 9">
    <name type="scientific">Hoylesella buccalis</name>
    <dbReference type="NCBI Taxonomy" id="28127"/>
    <lineage>
        <taxon>Bacteria</taxon>
        <taxon>Pseudomonadati</taxon>
        <taxon>Bacteroidota</taxon>
        <taxon>Bacteroidia</taxon>
        <taxon>Bacteroidales</taxon>
        <taxon>Prevotellaceae</taxon>
        <taxon>Hoylesella</taxon>
    </lineage>
</organism>
<protein>
    <recommendedName>
        <fullName evidence="7">Bacterial surface antigen (D15) domain-containing protein</fullName>
    </recommendedName>
</protein>
<dbReference type="Proteomes" id="UP000235564">
    <property type="component" value="Unassembled WGS sequence"/>
</dbReference>
<dbReference type="InterPro" id="IPR000184">
    <property type="entry name" value="Bac_surfAg_D15"/>
</dbReference>
<feature type="signal peptide" evidence="6">
    <location>
        <begin position="1"/>
        <end position="29"/>
    </location>
</feature>
<evidence type="ECO:0000256" key="6">
    <source>
        <dbReference type="SAM" id="SignalP"/>
    </source>
</evidence>
<sequence>MMTSKRLTKYILALILLPAIMTACSTTSAIPDGEQLFTGLKKIQFDNYEKNAHADETKMELESVLATAPTSSLLGSSYYRTPIPIRLWIWNAFSQDTSAVSRWITKAFGSKPKLLSQVNPLLRKSVGELQLKKFGYFKGNVDYDIIQQSNPKKAKVAYFVNMGPLWRLDSISYLNFTPGADSLVAATKDEALIHKGDPFSVPALESERQRVARLLRNNGYYYAKPTDASYLADTLQTPGKVVLRFQEADSLEPEVTRKWYVGRVNVNLRRQFTEELTDSLVRRSFTLRYARRKSPLRPGVFYNGLKIRPGQLYSLANQEASSNYLHSTGLFTYSSFRFTPRDSSETCNTLDLDIDCVFDKPYNFYINANAKGKTSKRIGPELIMGLTKLNALRGGEKLDINVHGSYEWQTGHRSEGSSSKVNSYEYGGDISLVIPRMLTPANLFWSANHRAKRDSLRVLSGKKPRRRRRYYGVPSTTLRMSNNILNRAGYFKRHVVSGDLTYEFWTSPQSYHEFSPLTLSYEYMTSRTDSFMVLLADNPYLQISMRDQFVPKMSYTYQYTSAMGTRHPISWRTTVSEAANILSLGYMAAGKQWNDKSKKLFKNPYAQFVKLETDFVKLWRFGDNHSIAGHLNAGVVYSYGNATKAPYYEQFYVGGANSVRAFNVRSIGPGKYRPSNQRMSYIEQTGDVKFVANLEFRPHLFGDLYGAVFLDAGNVWTLGDDAQRPGGQLKWKSVFTDMAVGTGVGIRYDLGLFVIRVDWGIGLHVPYHTGKKGFYNLLRFDDGNSFHLAIGYPF</sequence>
<dbReference type="OrthoDB" id="9814535at2"/>
<evidence type="ECO:0000256" key="3">
    <source>
        <dbReference type="ARBA" id="ARBA00022729"/>
    </source>
</evidence>
<evidence type="ECO:0000256" key="5">
    <source>
        <dbReference type="ARBA" id="ARBA00023237"/>
    </source>
</evidence>
<evidence type="ECO:0000256" key="1">
    <source>
        <dbReference type="ARBA" id="ARBA00004370"/>
    </source>
</evidence>
<name>A0A2N6QQ35_9BACT</name>
<evidence type="ECO:0000256" key="4">
    <source>
        <dbReference type="ARBA" id="ARBA00023136"/>
    </source>
</evidence>
<dbReference type="PANTHER" id="PTHR12815">
    <property type="entry name" value="SORTING AND ASSEMBLY MACHINERY SAMM50 PROTEIN FAMILY MEMBER"/>
    <property type="match status" value="1"/>
</dbReference>
<feature type="chain" id="PRO_5014782310" description="Bacterial surface antigen (D15) domain-containing protein" evidence="6">
    <location>
        <begin position="30"/>
        <end position="794"/>
    </location>
</feature>
<evidence type="ECO:0000259" key="7">
    <source>
        <dbReference type="Pfam" id="PF01103"/>
    </source>
</evidence>
<evidence type="ECO:0000256" key="2">
    <source>
        <dbReference type="ARBA" id="ARBA00022692"/>
    </source>
</evidence>
<dbReference type="PROSITE" id="PS51257">
    <property type="entry name" value="PROKAR_LIPOPROTEIN"/>
    <property type="match status" value="1"/>
</dbReference>
<dbReference type="AlphaFoldDB" id="A0A2N6QQ35"/>